<keyword evidence="11" id="KW-1185">Reference proteome</keyword>
<evidence type="ECO:0000256" key="5">
    <source>
        <dbReference type="ARBA" id="ARBA00022691"/>
    </source>
</evidence>
<evidence type="ECO:0000313" key="11">
    <source>
        <dbReference type="Proteomes" id="UP000184268"/>
    </source>
</evidence>
<accession>A0A1M5R6Q4</accession>
<keyword evidence="6" id="KW-0479">Metal-binding</keyword>
<evidence type="ECO:0000256" key="1">
    <source>
        <dbReference type="ARBA" id="ARBA00001933"/>
    </source>
</evidence>
<reference evidence="10 11" key="1">
    <citation type="submission" date="2016-11" db="EMBL/GenBank/DDBJ databases">
        <authorList>
            <person name="Jaros S."/>
            <person name="Januszkiewicz K."/>
            <person name="Wedrychowicz H."/>
        </authorList>
    </citation>
    <scope>NUCLEOTIDE SEQUENCE [LARGE SCALE GENOMIC DNA]</scope>
    <source>
        <strain evidence="10 11">DSM 16917</strain>
    </source>
</reference>
<dbReference type="AlphaFoldDB" id="A0A1M5R6Q4"/>
<evidence type="ECO:0000256" key="4">
    <source>
        <dbReference type="ARBA" id="ARBA00022485"/>
    </source>
</evidence>
<evidence type="ECO:0000256" key="2">
    <source>
        <dbReference type="ARBA" id="ARBA00001966"/>
    </source>
</evidence>
<evidence type="ECO:0000256" key="3">
    <source>
        <dbReference type="ARBA" id="ARBA00008703"/>
    </source>
</evidence>
<dbReference type="PANTHER" id="PTHR30538:SF0">
    <property type="entry name" value="L-LYSINE 2,3-AMINOMUTASE AQ_1632-RELATED"/>
    <property type="match status" value="1"/>
</dbReference>
<organism evidence="10 11">
    <name type="scientific">Ferrimonas marina</name>
    <dbReference type="NCBI Taxonomy" id="299255"/>
    <lineage>
        <taxon>Bacteria</taxon>
        <taxon>Pseudomonadati</taxon>
        <taxon>Pseudomonadota</taxon>
        <taxon>Gammaproteobacteria</taxon>
        <taxon>Alteromonadales</taxon>
        <taxon>Ferrimonadaceae</taxon>
        <taxon>Ferrimonas</taxon>
    </lineage>
</organism>
<dbReference type="InterPro" id="IPR007197">
    <property type="entry name" value="rSAM"/>
</dbReference>
<keyword evidence="9" id="KW-0411">Iron-sulfur</keyword>
<dbReference type="InterPro" id="IPR013785">
    <property type="entry name" value="Aldolase_TIM"/>
</dbReference>
<dbReference type="GO" id="GO:0051539">
    <property type="term" value="F:4 iron, 4 sulfur cluster binding"/>
    <property type="evidence" value="ECO:0007669"/>
    <property type="project" value="UniProtKB-KW"/>
</dbReference>
<dbReference type="InterPro" id="IPR003739">
    <property type="entry name" value="Lys_aminomutase/Glu_NH3_mut"/>
</dbReference>
<comment type="cofactor">
    <cofactor evidence="2">
        <name>[4Fe-4S] cluster</name>
        <dbReference type="ChEBI" id="CHEBI:49883"/>
    </cofactor>
</comment>
<protein>
    <submittedName>
        <fullName evidence="10">L-lysine 2,3-aminomutase</fullName>
    </submittedName>
</protein>
<comment type="cofactor">
    <cofactor evidence="1">
        <name>pyridoxal 5'-phosphate</name>
        <dbReference type="ChEBI" id="CHEBI:597326"/>
    </cofactor>
</comment>
<keyword evidence="8" id="KW-0408">Iron</keyword>
<dbReference type="GO" id="GO:0003824">
    <property type="term" value="F:catalytic activity"/>
    <property type="evidence" value="ECO:0007669"/>
    <property type="project" value="InterPro"/>
</dbReference>
<dbReference type="STRING" id="299255.SAMN02745129_1509"/>
<keyword evidence="4" id="KW-0004">4Fe-4S</keyword>
<evidence type="ECO:0000256" key="6">
    <source>
        <dbReference type="ARBA" id="ARBA00022723"/>
    </source>
</evidence>
<evidence type="ECO:0000256" key="8">
    <source>
        <dbReference type="ARBA" id="ARBA00023004"/>
    </source>
</evidence>
<evidence type="ECO:0000313" key="10">
    <source>
        <dbReference type="EMBL" id="SHH22064.1"/>
    </source>
</evidence>
<dbReference type="RefSeq" id="WP_067657681.1">
    <property type="nucleotide sequence ID" value="NZ_FQXG01000002.1"/>
</dbReference>
<evidence type="ECO:0000256" key="7">
    <source>
        <dbReference type="ARBA" id="ARBA00022898"/>
    </source>
</evidence>
<dbReference type="Gene3D" id="3.20.20.70">
    <property type="entry name" value="Aldolase class I"/>
    <property type="match status" value="1"/>
</dbReference>
<name>A0A1M5R6Q4_9GAMM</name>
<dbReference type="PANTHER" id="PTHR30538">
    <property type="entry name" value="LYSINE 2,3-AMINOMUTASE-RELATED"/>
    <property type="match status" value="1"/>
</dbReference>
<sequence length="451" mass="52103">MNQSTDLETLQIYPQRRFKVYQHRQLDKIAPVQGLPESLRFAMRVVASVLPFRVNEYVINDLIDWQRVPEDPIFRLTFPQAKMLRPAAFERMAQLLRSGPSNEQVQQLAAQIRAQMNPHPAGQMSLNVPKQQGESLDGMQHKYKETLLFFPSQGQYCHSYCTFCFRWAQFVGRSLRFNSNDVAALHGYLSSHPEITDLLMTGGDPMVMRTEKLAQYLTPLLDSPSLAHVRSVRFGTKALTYWPYRFVTDEDADELLRLFERLVRAGKHVTVMAHLNHWREMETPIFEEAVRRIRATGANIRSQGPLLANINDSAEDWAQMWRRQVQLGIVPYYFFIERDTGPKHYFEVPLHRAYEIYRDAISQVSGLARTARGPSMSAGPGKVEIQGICEVAGEKVFVLRFLQARNPAWTYRPFFARYDTQAYWLDDLKPAFGEAQFFWQQEYEAMCAGSG</sequence>
<gene>
    <name evidence="10" type="ORF">SAMN02745129_1509</name>
</gene>
<keyword evidence="7" id="KW-0663">Pyridoxal phosphate</keyword>
<evidence type="ECO:0000256" key="9">
    <source>
        <dbReference type="ARBA" id="ARBA00023014"/>
    </source>
</evidence>
<dbReference type="SUPFAM" id="SSF102114">
    <property type="entry name" value="Radical SAM enzymes"/>
    <property type="match status" value="1"/>
</dbReference>
<dbReference type="OrthoDB" id="9768064at2"/>
<comment type="similarity">
    <text evidence="3">Belongs to the radical SAM superfamily. KamA family.</text>
</comment>
<dbReference type="EMBL" id="FQXG01000002">
    <property type="protein sequence ID" value="SHH22064.1"/>
    <property type="molecule type" value="Genomic_DNA"/>
</dbReference>
<dbReference type="InterPro" id="IPR058240">
    <property type="entry name" value="rSAM_sf"/>
</dbReference>
<keyword evidence="5" id="KW-0949">S-adenosyl-L-methionine</keyword>
<dbReference type="GO" id="GO:0046872">
    <property type="term" value="F:metal ion binding"/>
    <property type="evidence" value="ECO:0007669"/>
    <property type="project" value="UniProtKB-KW"/>
</dbReference>
<dbReference type="Proteomes" id="UP000184268">
    <property type="component" value="Unassembled WGS sequence"/>
</dbReference>
<dbReference type="SFLD" id="SFLDS00029">
    <property type="entry name" value="Radical_SAM"/>
    <property type="match status" value="1"/>
</dbReference>
<dbReference type="SFLD" id="SFLDG01070">
    <property type="entry name" value="PLP-dependent"/>
    <property type="match status" value="1"/>
</dbReference>
<proteinExistence type="inferred from homology"/>